<organism evidence="6 7">
    <name type="scientific">Pelagibaculum spongiae</name>
    <dbReference type="NCBI Taxonomy" id="2080658"/>
    <lineage>
        <taxon>Bacteria</taxon>
        <taxon>Pseudomonadati</taxon>
        <taxon>Pseudomonadota</taxon>
        <taxon>Gammaproteobacteria</taxon>
        <taxon>Oceanospirillales</taxon>
        <taxon>Pelagibaculum</taxon>
    </lineage>
</organism>
<dbReference type="Pfam" id="PF00440">
    <property type="entry name" value="TetR_N"/>
    <property type="match status" value="1"/>
</dbReference>
<keyword evidence="1" id="KW-0805">Transcription regulation</keyword>
<dbReference type="PANTHER" id="PTHR47506:SF6">
    <property type="entry name" value="HTH-TYPE TRANSCRIPTIONAL REPRESSOR NEMR"/>
    <property type="match status" value="1"/>
</dbReference>
<dbReference type="InterPro" id="IPR009057">
    <property type="entry name" value="Homeodomain-like_sf"/>
</dbReference>
<dbReference type="InterPro" id="IPR001647">
    <property type="entry name" value="HTH_TetR"/>
</dbReference>
<name>A0A2V1H690_9GAMM</name>
<dbReference type="RefSeq" id="WP_116685531.1">
    <property type="nucleotide sequence ID" value="NZ_CAWNYD010000001.1"/>
</dbReference>
<evidence type="ECO:0000256" key="1">
    <source>
        <dbReference type="ARBA" id="ARBA00023015"/>
    </source>
</evidence>
<evidence type="ECO:0000256" key="2">
    <source>
        <dbReference type="ARBA" id="ARBA00023125"/>
    </source>
</evidence>
<feature type="domain" description="HTH tetR-type" evidence="5">
    <location>
        <begin position="8"/>
        <end position="68"/>
    </location>
</feature>
<dbReference type="GO" id="GO:0003677">
    <property type="term" value="F:DNA binding"/>
    <property type="evidence" value="ECO:0007669"/>
    <property type="project" value="UniProtKB-UniRule"/>
</dbReference>
<reference evidence="6 7" key="1">
    <citation type="submission" date="2018-04" db="EMBL/GenBank/DDBJ databases">
        <title>Thalassorhabdus spongiae gen. nov., sp. nov., isolated from a marine sponge in South-West Iceland.</title>
        <authorList>
            <person name="Knobloch S."/>
            <person name="Daussin A."/>
            <person name="Johannsson R."/>
            <person name="Marteinsson V.T."/>
        </authorList>
    </citation>
    <scope>NUCLEOTIDE SEQUENCE [LARGE SCALE GENOMIC DNA]</scope>
    <source>
        <strain evidence="6 7">Hp12</strain>
    </source>
</reference>
<keyword evidence="2 4" id="KW-0238">DNA-binding</keyword>
<comment type="caution">
    <text evidence="6">The sequence shown here is derived from an EMBL/GenBank/DDBJ whole genome shotgun (WGS) entry which is preliminary data.</text>
</comment>
<protein>
    <submittedName>
        <fullName evidence="6">TetR family transcriptional regulator</fullName>
    </submittedName>
</protein>
<proteinExistence type="predicted"/>
<evidence type="ECO:0000256" key="3">
    <source>
        <dbReference type="ARBA" id="ARBA00023163"/>
    </source>
</evidence>
<evidence type="ECO:0000313" key="7">
    <source>
        <dbReference type="Proteomes" id="UP000244906"/>
    </source>
</evidence>
<evidence type="ECO:0000259" key="5">
    <source>
        <dbReference type="PROSITE" id="PS50977"/>
    </source>
</evidence>
<dbReference type="SUPFAM" id="SSF46689">
    <property type="entry name" value="Homeodomain-like"/>
    <property type="match status" value="1"/>
</dbReference>
<dbReference type="InterPro" id="IPR011075">
    <property type="entry name" value="TetR_C"/>
</dbReference>
<dbReference type="Proteomes" id="UP000244906">
    <property type="component" value="Unassembled WGS sequence"/>
</dbReference>
<dbReference type="InterPro" id="IPR036271">
    <property type="entry name" value="Tet_transcr_reg_TetR-rel_C_sf"/>
</dbReference>
<dbReference type="PANTHER" id="PTHR47506">
    <property type="entry name" value="TRANSCRIPTIONAL REGULATORY PROTEIN"/>
    <property type="match status" value="1"/>
</dbReference>
<evidence type="ECO:0000256" key="4">
    <source>
        <dbReference type="PROSITE-ProRule" id="PRU00335"/>
    </source>
</evidence>
<gene>
    <name evidence="6" type="ORF">DC094_02655</name>
</gene>
<sequence length="201" mass="22532">MARPRRSENTRIALLQLGVELLAEHGYSGTGLKQILDAAKVPKGSFYNYFASKEAFVAEVIEFYMQNLLEIFDGMVANSNLTPLQTIQQIYTVFAEHLLQQGCGHGCLMGSLAGEVGGTSELCRQAMQKMYSQWHQRFSAVIDRAQQAGEVRDDLSAVTLTDIFWNQWEGAMLRMQFETSAEPLLQSLDMTLNRLFKPLAA</sequence>
<keyword evidence="7" id="KW-1185">Reference proteome</keyword>
<feature type="DNA-binding region" description="H-T-H motif" evidence="4">
    <location>
        <begin position="31"/>
        <end position="50"/>
    </location>
</feature>
<dbReference type="PROSITE" id="PS50977">
    <property type="entry name" value="HTH_TETR_2"/>
    <property type="match status" value="1"/>
</dbReference>
<accession>A0A2V1H690</accession>
<dbReference type="OrthoDB" id="4541465at2"/>
<dbReference type="PRINTS" id="PR00455">
    <property type="entry name" value="HTHTETR"/>
</dbReference>
<evidence type="ECO:0000313" key="6">
    <source>
        <dbReference type="EMBL" id="PVZ71942.1"/>
    </source>
</evidence>
<keyword evidence="3" id="KW-0804">Transcription</keyword>
<dbReference type="Gene3D" id="1.10.357.10">
    <property type="entry name" value="Tetracycline Repressor, domain 2"/>
    <property type="match status" value="1"/>
</dbReference>
<dbReference type="AlphaFoldDB" id="A0A2V1H690"/>
<dbReference type="EMBL" id="QDDL01000001">
    <property type="protein sequence ID" value="PVZ71942.1"/>
    <property type="molecule type" value="Genomic_DNA"/>
</dbReference>
<dbReference type="Pfam" id="PF16925">
    <property type="entry name" value="TetR_C_13"/>
    <property type="match status" value="1"/>
</dbReference>
<dbReference type="SUPFAM" id="SSF48498">
    <property type="entry name" value="Tetracyclin repressor-like, C-terminal domain"/>
    <property type="match status" value="1"/>
</dbReference>